<dbReference type="PANTHER" id="PTHR43173">
    <property type="entry name" value="ABC1 FAMILY PROTEIN"/>
    <property type="match status" value="1"/>
</dbReference>
<dbReference type="InterPro" id="IPR000719">
    <property type="entry name" value="Prot_kinase_dom"/>
</dbReference>
<dbReference type="Pfam" id="PF03109">
    <property type="entry name" value="ABC1"/>
    <property type="match status" value="1"/>
</dbReference>
<organism evidence="2 3">
    <name type="scientific">Succinatimonas hippei (strain DSM 22608 / JCM 16073 / KCTC 15190 / YIT 12066)</name>
    <dbReference type="NCBI Taxonomy" id="762983"/>
    <lineage>
        <taxon>Bacteria</taxon>
        <taxon>Pseudomonadati</taxon>
        <taxon>Pseudomonadota</taxon>
        <taxon>Gammaproteobacteria</taxon>
        <taxon>Aeromonadales</taxon>
        <taxon>Succinivibrionaceae</taxon>
        <taxon>Succinatimonas</taxon>
    </lineage>
</organism>
<dbReference type="InterPro" id="IPR051130">
    <property type="entry name" value="Mito_struct-func_regulator"/>
</dbReference>
<proteinExistence type="predicted"/>
<dbReference type="Gene3D" id="1.10.510.10">
    <property type="entry name" value="Transferase(Phosphotransferase) domain 1"/>
    <property type="match status" value="1"/>
</dbReference>
<dbReference type="GO" id="GO:0004672">
    <property type="term" value="F:protein kinase activity"/>
    <property type="evidence" value="ECO:0007669"/>
    <property type="project" value="InterPro"/>
</dbReference>
<dbReference type="AlphaFoldDB" id="E8LMZ4"/>
<dbReference type="SUPFAM" id="SSF56112">
    <property type="entry name" value="Protein kinase-like (PK-like)"/>
    <property type="match status" value="1"/>
</dbReference>
<reference evidence="2 3" key="1">
    <citation type="submission" date="2011-01" db="EMBL/GenBank/DDBJ databases">
        <authorList>
            <person name="Weinstock G."/>
            <person name="Sodergren E."/>
            <person name="Clifton S."/>
            <person name="Fulton L."/>
            <person name="Fulton B."/>
            <person name="Courtney L."/>
            <person name="Fronick C."/>
            <person name="Harrison M."/>
            <person name="Strong C."/>
            <person name="Farmer C."/>
            <person name="Delahaunty K."/>
            <person name="Markovic C."/>
            <person name="Hall O."/>
            <person name="Minx P."/>
            <person name="Tomlinson C."/>
            <person name="Mitreva M."/>
            <person name="Hou S."/>
            <person name="Chen J."/>
            <person name="Wollam A."/>
            <person name="Pepin K.H."/>
            <person name="Johnson M."/>
            <person name="Bhonagiri V."/>
            <person name="Zhang X."/>
            <person name="Suruliraj S."/>
            <person name="Warren W."/>
            <person name="Chinwalla A."/>
            <person name="Mardis E.R."/>
            <person name="Wilson R.K."/>
        </authorList>
    </citation>
    <scope>NUCLEOTIDE SEQUENCE [LARGE SCALE GENOMIC DNA]</scope>
    <source>
        <strain evidence="3">DSM 22608 / JCM 16073 / KCTC 15190 / YIT 12066</strain>
    </source>
</reference>
<dbReference type="OrthoDB" id="3806873at2"/>
<feature type="domain" description="Protein kinase" evidence="1">
    <location>
        <begin position="569"/>
        <end position="935"/>
    </location>
</feature>
<dbReference type="HOGENOM" id="CLU_285115_0_0_6"/>
<dbReference type="PROSITE" id="PS50011">
    <property type="entry name" value="PROTEIN_KINASE_DOM"/>
    <property type="match status" value="1"/>
</dbReference>
<gene>
    <name evidence="2" type="ORF">HMPREF9444_02147</name>
</gene>
<name>E8LMZ4_SUCHY</name>
<accession>E8LMZ4</accession>
<sequence>MSIDSISNRININTAILRQEDTASHQASYEKASTAKKIILGILTLGCAAIYFAVKENKQEAIAQGTIQSVKNLRHVLENFTPNQDETISLVMNGLLVSIHQRADDNRLIARIDNQDIELEHTAEQLKEKLEDDMAQHVNFYGKDNVLSMLNDLTDNDSTRPRVRQLYSQALISAIGIQEHDLSSITTPLLKLFTEMALKEQFSTKAEFEKLFYPLCNNNLINTADCLDLISKFETEQKADPKTVTAKVSSLPTPSNQTDAQELQQKQAVRNLAADLIYNERTWDIDANADNKGKRLQLALYQNADTISKILKNRSELDALIPEIKEQINNILDTIENIEPFGKDSAEISDALKSDEREIYEEIKHDYDVQNKKVKDLINNLNENQISFLVKTAITLTPLSEFAATEEAIDKEIQHLSENLQRTISEQFDEICGNSAASDAADYDTKTLDELLQTSGTDLNSDGYGKFMREVMNSYFSAIPPIDQRAMIAAGVRYSTENADQGAKLGALLKGAGPIMQKMLQGFNTESMNAIFRNALQDMKSNLAPINPTIIQAYLLDMVEKSQGRIDKIEITKSLGAASVGQALLCKMYTKDHPDGTDCVIKILRPDAKLRAEREKAIFQEAAKNIPGMTTTFAGQLERIMSELDLTIEAANIKDGAIYDQGFATVKSMKLNPLVEPTANTMVLEKAPGITLDRYLSGLDAKIQEAVAPNMQQTDTVEIPDEKFYRETTSKVLEDLNKIYIDVEKKQQFLINLSSKWVSEGIYGEGFYHGDLHAGNMMVDDNMLTVIDFGNATKLTSSQQIQITLIAAAALKQDTSNFLKGYQELLSPEGKIAFAAKKNQVSEIIDKILQKGEESDTGKRIAVALTAIQKLGIEVPAPIFNFSQCQLRLQAAVDSLNEALKQIKDKMLEILPIGAKAMPPYLTLLSTLRSSSDLFKDGVNTVTSKLVMLKSALLTYRETASTDNDSCFLISKFLENIKQDPEDAVTPQAICESSVPDLKEIREQMIELKNSPSADDVSQKEHLFSEYRNKLLQFYESECDRYINLIGSLKHKEPLDFCDCMGEVISQNMRSSLSRLGFFTALRYTYS</sequence>
<dbReference type="RefSeq" id="WP_009144282.1">
    <property type="nucleotide sequence ID" value="NZ_GL831074.1"/>
</dbReference>
<dbReference type="EMBL" id="AEVO01000154">
    <property type="protein sequence ID" value="EFY06109.1"/>
    <property type="molecule type" value="Genomic_DNA"/>
</dbReference>
<dbReference type="Proteomes" id="UP000018458">
    <property type="component" value="Unassembled WGS sequence"/>
</dbReference>
<dbReference type="GO" id="GO:0005524">
    <property type="term" value="F:ATP binding"/>
    <property type="evidence" value="ECO:0007669"/>
    <property type="project" value="InterPro"/>
</dbReference>
<dbReference type="InterPro" id="IPR011009">
    <property type="entry name" value="Kinase-like_dom_sf"/>
</dbReference>
<protein>
    <recommendedName>
        <fullName evidence="1">Protein kinase domain-containing protein</fullName>
    </recommendedName>
</protein>
<dbReference type="PANTHER" id="PTHR43173:SF19">
    <property type="entry name" value="AARF DOMAIN-CONTAINING PROTEIN KINASE 1"/>
    <property type="match status" value="1"/>
</dbReference>
<comment type="caution">
    <text evidence="2">The sequence shown here is derived from an EMBL/GenBank/DDBJ whole genome shotgun (WGS) entry which is preliminary data.</text>
</comment>
<evidence type="ECO:0000313" key="2">
    <source>
        <dbReference type="EMBL" id="EFY06109.1"/>
    </source>
</evidence>
<dbReference type="STRING" id="762983.HMPREF9444_02147"/>
<keyword evidence="3" id="KW-1185">Reference proteome</keyword>
<evidence type="ECO:0000259" key="1">
    <source>
        <dbReference type="PROSITE" id="PS50011"/>
    </source>
</evidence>
<evidence type="ECO:0000313" key="3">
    <source>
        <dbReference type="Proteomes" id="UP000018458"/>
    </source>
</evidence>
<dbReference type="eggNOG" id="COG0661">
    <property type="taxonomic scope" value="Bacteria"/>
</dbReference>
<dbReference type="InterPro" id="IPR004147">
    <property type="entry name" value="ABC1_dom"/>
</dbReference>